<reference evidence="1" key="1">
    <citation type="submission" date="2016-04" db="EMBL/GenBank/DDBJ databases">
        <authorList>
            <person name="Evans L.H."/>
            <person name="Alamgir A."/>
            <person name="Owens N."/>
            <person name="Weber N.D."/>
            <person name="Virtaneva K."/>
            <person name="Barbian K."/>
            <person name="Babar A."/>
            <person name="Rosenke K."/>
        </authorList>
    </citation>
    <scope>NUCLEOTIDE SEQUENCE</scope>
    <source>
        <strain evidence="1">86</strain>
    </source>
</reference>
<name>A0A212J6X5_9FIRM</name>
<dbReference type="EMBL" id="FLUN01000001">
    <property type="protein sequence ID" value="SBV95202.1"/>
    <property type="molecule type" value="Genomic_DNA"/>
</dbReference>
<evidence type="ECO:0000313" key="1">
    <source>
        <dbReference type="EMBL" id="SBV95202.1"/>
    </source>
</evidence>
<gene>
    <name evidence="1" type="ORF">KL86CLO1_10615</name>
</gene>
<sequence length="54" mass="6022">MIEHDTTVTSKSPWKCAPDQNFRVDICGIGQYNKLNITLAPKSAKVIDRKFGGK</sequence>
<dbReference type="AlphaFoldDB" id="A0A212J6X5"/>
<organism evidence="1">
    <name type="scientific">uncultured Eubacteriales bacterium</name>
    <dbReference type="NCBI Taxonomy" id="172733"/>
    <lineage>
        <taxon>Bacteria</taxon>
        <taxon>Bacillati</taxon>
        <taxon>Bacillota</taxon>
        <taxon>Clostridia</taxon>
        <taxon>Eubacteriales</taxon>
        <taxon>environmental samples</taxon>
    </lineage>
</organism>
<protein>
    <submittedName>
        <fullName evidence="1">Uncharacterized protein</fullName>
    </submittedName>
</protein>
<proteinExistence type="predicted"/>
<accession>A0A212J6X5</accession>